<dbReference type="CDD" id="cd00086">
    <property type="entry name" value="homeodomain"/>
    <property type="match status" value="1"/>
</dbReference>
<organism evidence="13 14">
    <name type="scientific">Fraxinus pennsylvanica</name>
    <dbReference type="NCBI Taxonomy" id="56036"/>
    <lineage>
        <taxon>Eukaryota</taxon>
        <taxon>Viridiplantae</taxon>
        <taxon>Streptophyta</taxon>
        <taxon>Embryophyta</taxon>
        <taxon>Tracheophyta</taxon>
        <taxon>Spermatophyta</taxon>
        <taxon>Magnoliopsida</taxon>
        <taxon>eudicotyledons</taxon>
        <taxon>Gunneridae</taxon>
        <taxon>Pentapetalae</taxon>
        <taxon>asterids</taxon>
        <taxon>lamiids</taxon>
        <taxon>Lamiales</taxon>
        <taxon>Oleaceae</taxon>
        <taxon>Oleeae</taxon>
        <taxon>Fraxinus</taxon>
    </lineage>
</organism>
<dbReference type="InterPro" id="IPR042160">
    <property type="entry name" value="HD-Zip_IV"/>
</dbReference>
<dbReference type="SMART" id="SM00234">
    <property type="entry name" value="START"/>
    <property type="match status" value="1"/>
</dbReference>
<reference evidence="13" key="1">
    <citation type="submission" date="2023-05" db="EMBL/GenBank/DDBJ databases">
        <authorList>
            <person name="Huff M."/>
        </authorList>
    </citation>
    <scope>NUCLEOTIDE SEQUENCE</scope>
</reference>
<keyword evidence="5 9" id="KW-0238">DNA-binding</keyword>
<evidence type="ECO:0000256" key="7">
    <source>
        <dbReference type="ARBA" id="ARBA00023163"/>
    </source>
</evidence>
<gene>
    <name evidence="13" type="ORF">FPE_LOCUS15631</name>
</gene>
<evidence type="ECO:0000256" key="9">
    <source>
        <dbReference type="RuleBase" id="RU000682"/>
    </source>
</evidence>
<dbReference type="AlphaFoldDB" id="A0AAD1ZHR0"/>
<evidence type="ECO:0000256" key="6">
    <source>
        <dbReference type="ARBA" id="ARBA00023155"/>
    </source>
</evidence>
<feature type="domain" description="START" evidence="11">
    <location>
        <begin position="300"/>
        <end position="521"/>
    </location>
</feature>
<dbReference type="InterPro" id="IPR057993">
    <property type="entry name" value="HD-Zip_IV_C"/>
</dbReference>
<evidence type="ECO:0000256" key="2">
    <source>
        <dbReference type="ARBA" id="ARBA00006789"/>
    </source>
</evidence>
<keyword evidence="7" id="KW-0804">Transcription</keyword>
<evidence type="ECO:0000259" key="12">
    <source>
        <dbReference type="SMART" id="SM00389"/>
    </source>
</evidence>
<proteinExistence type="inferred from homology"/>
<dbReference type="SUPFAM" id="SSF46689">
    <property type="entry name" value="Homeodomain-like"/>
    <property type="match status" value="1"/>
</dbReference>
<evidence type="ECO:0000313" key="13">
    <source>
        <dbReference type="EMBL" id="CAI9768201.1"/>
    </source>
</evidence>
<dbReference type="EMBL" id="OU503044">
    <property type="protein sequence ID" value="CAI9768201.1"/>
    <property type="molecule type" value="Genomic_DNA"/>
</dbReference>
<dbReference type="Pfam" id="PF25797">
    <property type="entry name" value="PDF2_C"/>
    <property type="match status" value="1"/>
</dbReference>
<dbReference type="Proteomes" id="UP000834106">
    <property type="component" value="Chromosome 9"/>
</dbReference>
<dbReference type="SMART" id="SM00389">
    <property type="entry name" value="HOX"/>
    <property type="match status" value="1"/>
</dbReference>
<keyword evidence="8 9" id="KW-0539">Nucleus</keyword>
<dbReference type="GO" id="GO:0008289">
    <property type="term" value="F:lipid binding"/>
    <property type="evidence" value="ECO:0007669"/>
    <property type="project" value="InterPro"/>
</dbReference>
<dbReference type="Pfam" id="PF00046">
    <property type="entry name" value="Homeodomain"/>
    <property type="match status" value="1"/>
</dbReference>
<keyword evidence="14" id="KW-1185">Reference proteome</keyword>
<sequence>MVIVQSSSSNIFAVRKSFSFLLYNGEKLKFSNPNLLLKEKNKGFDFDAVVLESMKLEMENFGERGFMSFDSGFMGRAREDESRDGNDNLENASGYDRETPGNGSSKRKKHNRHTPFQIQELENSFKENPHPDEKARQQVGRRLGLEERQVKFWFQNRRTQMKSQVEHYEHKILKQENDKLRIENIAMKEVIRNPICPKCGGSALLGEMHMENNHLILENARLRDELNRLGVPENNFMSRPLLSLANPMPPIMGNSGLDLAVGRNSFGSLNSMDSELPTGLDFGNWVTGVDVPFNKSMFQDLALAAMDELIKLAQLDSPLWFRSLDGSRILNLKDYASTISPCIGMKPDHFVTEATYATGTVIINSVALAETLMDTKRWTEMFPCIIGRASTIDVISAGAGGNRNGALQLMHAEFQVLSPLVPIRQVKFIRYCKQHAKDIWAVVDVSVDAIQEGSSAHVDCRRLPSGCVIQDLPNGYSKVTWVEHTEYDANVVHQLYQPLLNSGLGFGAQKWVASLQRQCNYLAAITSSTIHSGDHAVTNPAARRSIGKLAQRMTRSFCTGVCATVHKWEVIQSGNVDNTKLMVRESIGNPGEPLGTVLSAVTTVWLPVSCHHLFDFLRNEQTRGHWDVLSQDGCVQQMLHIPKSQDLVNSISVLRNSDAAIAANQISMLILQETCTDVSGSLVVHAAVNSEAMSVVMSGGDPSCVALLPSGFAIVPDCSPASGGPINYNGGSDEDSSGSLLTIGFQILVNSSPAAKLTTESIDTVNSLIARTLQGIRVSLQCN</sequence>
<protein>
    <submittedName>
        <fullName evidence="13">Uncharacterized protein</fullName>
    </submittedName>
</protein>
<evidence type="ECO:0000256" key="10">
    <source>
        <dbReference type="SAM" id="MobiDB-lite"/>
    </source>
</evidence>
<dbReference type="PANTHER" id="PTHR45654">
    <property type="entry name" value="HOMEOBOX-LEUCINE ZIPPER PROTEIN MERISTEM L1"/>
    <property type="match status" value="1"/>
</dbReference>
<evidence type="ECO:0000256" key="8">
    <source>
        <dbReference type="ARBA" id="ARBA00023242"/>
    </source>
</evidence>
<dbReference type="FunFam" id="1.10.10.60:FF:000229">
    <property type="entry name" value="Homeobox-leucine zipper protein HDG1"/>
    <property type="match status" value="1"/>
</dbReference>
<name>A0AAD1ZHR0_9LAMI</name>
<dbReference type="PANTHER" id="PTHR45654:SF69">
    <property type="entry name" value="HOMEOBOX-LEUCINE ZIPPER PROTEIN ANTHOCYANINLESS 2-LIKE"/>
    <property type="match status" value="1"/>
</dbReference>
<dbReference type="GO" id="GO:0005634">
    <property type="term" value="C:nucleus"/>
    <property type="evidence" value="ECO:0007669"/>
    <property type="project" value="UniProtKB-SubCell"/>
</dbReference>
<evidence type="ECO:0000256" key="1">
    <source>
        <dbReference type="ARBA" id="ARBA00004123"/>
    </source>
</evidence>
<keyword evidence="6 9" id="KW-0371">Homeobox</keyword>
<dbReference type="InterPro" id="IPR009057">
    <property type="entry name" value="Homeodomain-like_sf"/>
</dbReference>
<evidence type="ECO:0000259" key="11">
    <source>
        <dbReference type="SMART" id="SM00234"/>
    </source>
</evidence>
<accession>A0AAD1ZHR0</accession>
<dbReference type="SUPFAM" id="SSF55961">
    <property type="entry name" value="Bet v1-like"/>
    <property type="match status" value="2"/>
</dbReference>
<dbReference type="GO" id="GO:0003677">
    <property type="term" value="F:DNA binding"/>
    <property type="evidence" value="ECO:0007669"/>
    <property type="project" value="UniProtKB-KW"/>
</dbReference>
<dbReference type="Gene3D" id="3.30.530.20">
    <property type="match status" value="1"/>
</dbReference>
<feature type="compositionally biased region" description="Basic and acidic residues" evidence="10">
    <location>
        <begin position="77"/>
        <end position="86"/>
    </location>
</feature>
<feature type="region of interest" description="Disordered" evidence="10">
    <location>
        <begin position="77"/>
        <end position="113"/>
    </location>
</feature>
<dbReference type="CDD" id="cd08875">
    <property type="entry name" value="START_ArGLABRA2_like"/>
    <property type="match status" value="1"/>
</dbReference>
<dbReference type="InterPro" id="IPR023393">
    <property type="entry name" value="START-like_dom_sf"/>
</dbReference>
<dbReference type="InterPro" id="IPR001356">
    <property type="entry name" value="HD"/>
</dbReference>
<dbReference type="Pfam" id="PF01852">
    <property type="entry name" value="START"/>
    <property type="match status" value="1"/>
</dbReference>
<dbReference type="Gene3D" id="1.10.10.60">
    <property type="entry name" value="Homeodomain-like"/>
    <property type="match status" value="1"/>
</dbReference>
<keyword evidence="4" id="KW-0175">Coiled coil</keyword>
<dbReference type="InterPro" id="IPR002913">
    <property type="entry name" value="START_lipid-bd_dom"/>
</dbReference>
<evidence type="ECO:0000313" key="14">
    <source>
        <dbReference type="Proteomes" id="UP000834106"/>
    </source>
</evidence>
<comment type="similarity">
    <text evidence="2">Belongs to the HD-ZIP homeobox family. Class IV subfamily.</text>
</comment>
<evidence type="ECO:0000256" key="4">
    <source>
        <dbReference type="ARBA" id="ARBA00023054"/>
    </source>
</evidence>
<keyword evidence="3" id="KW-0805">Transcription regulation</keyword>
<comment type="subcellular location">
    <subcellularLocation>
        <location evidence="1 9">Nucleus</location>
    </subcellularLocation>
</comment>
<evidence type="ECO:0000256" key="3">
    <source>
        <dbReference type="ARBA" id="ARBA00023015"/>
    </source>
</evidence>
<evidence type="ECO:0000256" key="5">
    <source>
        <dbReference type="ARBA" id="ARBA00023125"/>
    </source>
</evidence>
<feature type="domain" description="Homeobox" evidence="12">
    <location>
        <begin position="106"/>
        <end position="168"/>
    </location>
</feature>